<reference evidence="1 2" key="1">
    <citation type="submission" date="2015-08" db="EMBL/GenBank/DDBJ databases">
        <title>Genome sequencing of Penicillium nordicum.</title>
        <authorList>
            <person name="Nguyen H.D."/>
            <person name="Seifert K.A."/>
        </authorList>
    </citation>
    <scope>NUCLEOTIDE SEQUENCE [LARGE SCALE GENOMIC DNA]</scope>
    <source>
        <strain evidence="1 2">DAOMC 185683</strain>
    </source>
</reference>
<dbReference type="Proteomes" id="UP000037696">
    <property type="component" value="Unassembled WGS sequence"/>
</dbReference>
<keyword evidence="2" id="KW-1185">Reference proteome</keyword>
<gene>
    <name evidence="1" type="ORF">ACN38_g8793</name>
</gene>
<protein>
    <submittedName>
        <fullName evidence="1">Uncharacterized protein</fullName>
    </submittedName>
</protein>
<evidence type="ECO:0000313" key="2">
    <source>
        <dbReference type="Proteomes" id="UP000037696"/>
    </source>
</evidence>
<accession>A0A0M8NWM8</accession>
<dbReference type="AlphaFoldDB" id="A0A0M8NWM8"/>
<evidence type="ECO:0000313" key="1">
    <source>
        <dbReference type="EMBL" id="KOS40348.1"/>
    </source>
</evidence>
<name>A0A0M8NWM8_9EURO</name>
<comment type="caution">
    <text evidence="1">The sequence shown here is derived from an EMBL/GenBank/DDBJ whole genome shotgun (WGS) entry which is preliminary data.</text>
</comment>
<proteinExistence type="predicted"/>
<dbReference type="EMBL" id="LHQQ01000166">
    <property type="protein sequence ID" value="KOS40348.1"/>
    <property type="molecule type" value="Genomic_DNA"/>
</dbReference>
<organism evidence="1 2">
    <name type="scientific">Penicillium nordicum</name>
    <dbReference type="NCBI Taxonomy" id="229535"/>
    <lineage>
        <taxon>Eukaryota</taxon>
        <taxon>Fungi</taxon>
        <taxon>Dikarya</taxon>
        <taxon>Ascomycota</taxon>
        <taxon>Pezizomycotina</taxon>
        <taxon>Eurotiomycetes</taxon>
        <taxon>Eurotiomycetidae</taxon>
        <taxon>Eurotiales</taxon>
        <taxon>Aspergillaceae</taxon>
        <taxon>Penicillium</taxon>
    </lineage>
</organism>
<sequence>MKHDLKGTFYVGQEFTLGCGNPTPAGAGLLGKNRVLESYLRLPFLCPSCLGQCKPFVHIPSLPRTDMFEDL</sequence>